<name>A0A9P6X614_RHIOR</name>
<accession>A0A9P6X614</accession>
<sequence>MKEQMKGYGDANLYLADGIVKLYDLCELEVLLLETSSHFGCEDNTKSSFDHHKDLFGGLAVENYSR</sequence>
<dbReference type="AlphaFoldDB" id="A0A9P6X614"/>
<evidence type="ECO:0000313" key="1">
    <source>
        <dbReference type="EMBL" id="KAG1305761.1"/>
    </source>
</evidence>
<reference evidence="1" key="1">
    <citation type="journal article" date="2020" name="Microb. Genom.">
        <title>Genetic diversity of clinical and environmental Mucorales isolates obtained from an investigation of mucormycosis cases among solid organ transplant recipients.</title>
        <authorList>
            <person name="Nguyen M.H."/>
            <person name="Kaul D."/>
            <person name="Muto C."/>
            <person name="Cheng S.J."/>
            <person name="Richter R.A."/>
            <person name="Bruno V.M."/>
            <person name="Liu G."/>
            <person name="Beyhan S."/>
            <person name="Sundermann A.J."/>
            <person name="Mounaud S."/>
            <person name="Pasculle A.W."/>
            <person name="Nierman W.C."/>
            <person name="Driscoll E."/>
            <person name="Cumbie R."/>
            <person name="Clancy C.J."/>
            <person name="Dupont C.L."/>
        </authorList>
    </citation>
    <scope>NUCLEOTIDE SEQUENCE</scope>
    <source>
        <strain evidence="1">GL11</strain>
    </source>
</reference>
<organism evidence="1 2">
    <name type="scientific">Rhizopus oryzae</name>
    <name type="common">Mucormycosis agent</name>
    <name type="synonym">Rhizopus arrhizus var. delemar</name>
    <dbReference type="NCBI Taxonomy" id="64495"/>
    <lineage>
        <taxon>Eukaryota</taxon>
        <taxon>Fungi</taxon>
        <taxon>Fungi incertae sedis</taxon>
        <taxon>Mucoromycota</taxon>
        <taxon>Mucoromycotina</taxon>
        <taxon>Mucoromycetes</taxon>
        <taxon>Mucorales</taxon>
        <taxon>Mucorineae</taxon>
        <taxon>Rhizopodaceae</taxon>
        <taxon>Rhizopus</taxon>
    </lineage>
</organism>
<proteinExistence type="predicted"/>
<comment type="caution">
    <text evidence="1">The sequence shown here is derived from an EMBL/GenBank/DDBJ whole genome shotgun (WGS) entry which is preliminary data.</text>
</comment>
<gene>
    <name evidence="1" type="ORF">G6F64_008123</name>
</gene>
<keyword evidence="2" id="KW-1185">Reference proteome</keyword>
<evidence type="ECO:0000313" key="2">
    <source>
        <dbReference type="Proteomes" id="UP000716291"/>
    </source>
</evidence>
<protein>
    <submittedName>
        <fullName evidence="1">Uncharacterized protein</fullName>
    </submittedName>
</protein>
<dbReference type="EMBL" id="JAANQT010001288">
    <property type="protein sequence ID" value="KAG1305761.1"/>
    <property type="molecule type" value="Genomic_DNA"/>
</dbReference>
<dbReference type="Proteomes" id="UP000716291">
    <property type="component" value="Unassembled WGS sequence"/>
</dbReference>